<dbReference type="Proteomes" id="UP001165740">
    <property type="component" value="Chromosome 1"/>
</dbReference>
<proteinExistence type="predicted"/>
<reference evidence="1" key="1">
    <citation type="submission" date="2020-05" db="UniProtKB">
        <authorList>
            <consortium name="EnsemblMetazoa"/>
        </authorList>
    </citation>
    <scope>IDENTIFICATION</scope>
    <source>
        <strain evidence="1">BB02</strain>
    </source>
</reference>
<dbReference type="KEGG" id="bgt:106058505"/>
<reference evidence="4" key="2">
    <citation type="submission" date="2025-04" db="UniProtKB">
        <authorList>
            <consortium name="RefSeq"/>
        </authorList>
    </citation>
    <scope>IDENTIFICATION</scope>
</reference>
<dbReference type="VEuPathDB" id="VectorBase:BGLAX_044484"/>
<evidence type="ECO:0000313" key="4">
    <source>
        <dbReference type="RefSeq" id="XP_055869608.1"/>
    </source>
</evidence>
<dbReference type="EnsemblMetazoa" id="BGLB035554-RA">
    <property type="protein sequence ID" value="BGLB035554-PA"/>
    <property type="gene ID" value="BGLB035554"/>
</dbReference>
<organism evidence="1 2">
    <name type="scientific">Biomphalaria glabrata</name>
    <name type="common">Bloodfluke planorb</name>
    <name type="synonym">Freshwater snail</name>
    <dbReference type="NCBI Taxonomy" id="6526"/>
    <lineage>
        <taxon>Eukaryota</taxon>
        <taxon>Metazoa</taxon>
        <taxon>Spiralia</taxon>
        <taxon>Lophotrochozoa</taxon>
        <taxon>Mollusca</taxon>
        <taxon>Gastropoda</taxon>
        <taxon>Heterobranchia</taxon>
        <taxon>Euthyneura</taxon>
        <taxon>Panpulmonata</taxon>
        <taxon>Hygrophila</taxon>
        <taxon>Lymnaeoidea</taxon>
        <taxon>Planorbidae</taxon>
        <taxon>Biomphalaria</taxon>
    </lineage>
</organism>
<dbReference type="VEuPathDB" id="VectorBase:BGLB035554"/>
<gene>
    <name evidence="1" type="primary">106058505</name>
    <name evidence="4" type="synonym">LOC106058505</name>
</gene>
<name>A0A2C9LW45_BIOGL</name>
<dbReference type="AlphaFoldDB" id="A0A2C9LW45"/>
<evidence type="ECO:0000313" key="3">
    <source>
        <dbReference type="Proteomes" id="UP001165740"/>
    </source>
</evidence>
<dbReference type="OMA" id="HRVQANH"/>
<accession>A0A2C9LW45</accession>
<keyword evidence="3" id="KW-1185">Reference proteome</keyword>
<dbReference type="OrthoDB" id="6148134at2759"/>
<sequence length="161" mass="19540">MYDYDKIHIVCYNGVIKFGKSLSQSSEGRYEYAMNLIDAQIYLLPICLQIKFRDKRKKYIIMMEKLEDYKYMIRTLKVQKQEKFREKEMYLCDRIKYLHRVQANHVAQTTKLPCRHLYKYILEDARKTPAPSRHSGHYLHLKCLARRKSLVDCICYYTCWC</sequence>
<evidence type="ECO:0000313" key="1">
    <source>
        <dbReference type="EnsemblMetazoa" id="BGLB035554-PA"/>
    </source>
</evidence>
<dbReference type="RefSeq" id="XP_055869608.1">
    <property type="nucleotide sequence ID" value="XM_056013633.1"/>
</dbReference>
<dbReference type="Proteomes" id="UP000076420">
    <property type="component" value="Unassembled WGS sequence"/>
</dbReference>
<protein>
    <submittedName>
        <fullName evidence="4">Uncharacterized protein LOC106058505 isoform X1</fullName>
    </submittedName>
</protein>
<evidence type="ECO:0000313" key="2">
    <source>
        <dbReference type="Proteomes" id="UP000076420"/>
    </source>
</evidence>